<protein>
    <submittedName>
        <fullName evidence="7">TetR/AcrR family transcriptional regulator</fullName>
    </submittedName>
</protein>
<keyword evidence="8" id="KW-1185">Reference proteome</keyword>
<dbReference type="InterPro" id="IPR039538">
    <property type="entry name" value="BetI_C"/>
</dbReference>
<name>A0ABW5VWH0_9MICO</name>
<dbReference type="InterPro" id="IPR050109">
    <property type="entry name" value="HTH-type_TetR-like_transc_reg"/>
</dbReference>
<evidence type="ECO:0000313" key="7">
    <source>
        <dbReference type="EMBL" id="MFD2795872.1"/>
    </source>
</evidence>
<keyword evidence="1" id="KW-0678">Repressor</keyword>
<feature type="domain" description="HTH tetR-type" evidence="6">
    <location>
        <begin position="1"/>
        <end position="61"/>
    </location>
</feature>
<dbReference type="SUPFAM" id="SSF46689">
    <property type="entry name" value="Homeodomain-like"/>
    <property type="match status" value="1"/>
</dbReference>
<proteinExistence type="predicted"/>
<dbReference type="InterPro" id="IPR009057">
    <property type="entry name" value="Homeodomain-like_sf"/>
</dbReference>
<evidence type="ECO:0000256" key="4">
    <source>
        <dbReference type="ARBA" id="ARBA00023163"/>
    </source>
</evidence>
<sequence length="192" mass="20047">MGQKDDLLAGAKRCLVEKGYGRTTARDIAEASGAHLGSIGYHYGSKDRLMNLAVLELSSDWGDTITRLVREADGESPVERLAAALSAIRATLPDTRDLQSASIQAFAQAQFDEGLREQFAVGATEARREFAALLTGKRGGGPEAPTVAEAGIGALAHALTVGLVAQFLIDPDSLPEADQMKAALGLLAGGND</sequence>
<dbReference type="EMBL" id="JBHUOG010000002">
    <property type="protein sequence ID" value="MFD2795872.1"/>
    <property type="molecule type" value="Genomic_DNA"/>
</dbReference>
<comment type="caution">
    <text evidence="7">The sequence shown here is derived from an EMBL/GenBank/DDBJ whole genome shotgun (WGS) entry which is preliminary data.</text>
</comment>
<keyword evidence="3 5" id="KW-0238">DNA-binding</keyword>
<evidence type="ECO:0000259" key="6">
    <source>
        <dbReference type="PROSITE" id="PS50977"/>
    </source>
</evidence>
<evidence type="ECO:0000256" key="1">
    <source>
        <dbReference type="ARBA" id="ARBA00022491"/>
    </source>
</evidence>
<organism evidence="7 8">
    <name type="scientific">Promicromonospora vindobonensis</name>
    <dbReference type="NCBI Taxonomy" id="195748"/>
    <lineage>
        <taxon>Bacteria</taxon>
        <taxon>Bacillati</taxon>
        <taxon>Actinomycetota</taxon>
        <taxon>Actinomycetes</taxon>
        <taxon>Micrococcales</taxon>
        <taxon>Promicromonosporaceae</taxon>
        <taxon>Promicromonospora</taxon>
    </lineage>
</organism>
<reference evidence="8" key="1">
    <citation type="journal article" date="2019" name="Int. J. Syst. Evol. Microbiol.">
        <title>The Global Catalogue of Microorganisms (GCM) 10K type strain sequencing project: providing services to taxonomists for standard genome sequencing and annotation.</title>
        <authorList>
            <consortium name="The Broad Institute Genomics Platform"/>
            <consortium name="The Broad Institute Genome Sequencing Center for Infectious Disease"/>
            <person name="Wu L."/>
            <person name="Ma J."/>
        </authorList>
    </citation>
    <scope>NUCLEOTIDE SEQUENCE [LARGE SCALE GENOMIC DNA]</scope>
    <source>
        <strain evidence="8">CCM 7044</strain>
    </source>
</reference>
<evidence type="ECO:0000313" key="8">
    <source>
        <dbReference type="Proteomes" id="UP001597479"/>
    </source>
</evidence>
<keyword evidence="2" id="KW-0805">Transcription regulation</keyword>
<dbReference type="Gene3D" id="1.10.357.10">
    <property type="entry name" value="Tetracycline Repressor, domain 2"/>
    <property type="match status" value="1"/>
</dbReference>
<dbReference type="Pfam" id="PF00440">
    <property type="entry name" value="TetR_N"/>
    <property type="match status" value="1"/>
</dbReference>
<accession>A0ABW5VWH0</accession>
<evidence type="ECO:0000256" key="3">
    <source>
        <dbReference type="ARBA" id="ARBA00023125"/>
    </source>
</evidence>
<keyword evidence="4" id="KW-0804">Transcription</keyword>
<dbReference type="PRINTS" id="PR00455">
    <property type="entry name" value="HTHTETR"/>
</dbReference>
<dbReference type="PANTHER" id="PTHR30055">
    <property type="entry name" value="HTH-TYPE TRANSCRIPTIONAL REGULATOR RUTR"/>
    <property type="match status" value="1"/>
</dbReference>
<dbReference type="Pfam" id="PF13977">
    <property type="entry name" value="TetR_C_6"/>
    <property type="match status" value="1"/>
</dbReference>
<dbReference type="SUPFAM" id="SSF48498">
    <property type="entry name" value="Tetracyclin repressor-like, C-terminal domain"/>
    <property type="match status" value="1"/>
</dbReference>
<dbReference type="InterPro" id="IPR036271">
    <property type="entry name" value="Tet_transcr_reg_TetR-rel_C_sf"/>
</dbReference>
<gene>
    <name evidence="7" type="ORF">ACFS27_20085</name>
</gene>
<dbReference type="Proteomes" id="UP001597479">
    <property type="component" value="Unassembled WGS sequence"/>
</dbReference>
<evidence type="ECO:0000256" key="5">
    <source>
        <dbReference type="PROSITE-ProRule" id="PRU00335"/>
    </source>
</evidence>
<dbReference type="RefSeq" id="WP_377186474.1">
    <property type="nucleotide sequence ID" value="NZ_JBHUOG010000002.1"/>
</dbReference>
<dbReference type="InterPro" id="IPR001647">
    <property type="entry name" value="HTH_TetR"/>
</dbReference>
<dbReference type="PROSITE" id="PS50977">
    <property type="entry name" value="HTH_TETR_2"/>
    <property type="match status" value="1"/>
</dbReference>
<feature type="DNA-binding region" description="H-T-H motif" evidence="5">
    <location>
        <begin position="24"/>
        <end position="43"/>
    </location>
</feature>
<evidence type="ECO:0000256" key="2">
    <source>
        <dbReference type="ARBA" id="ARBA00023015"/>
    </source>
</evidence>
<dbReference type="PANTHER" id="PTHR30055:SF219">
    <property type="entry name" value="TRANSCRIPTIONAL REGULATORY PROTEIN"/>
    <property type="match status" value="1"/>
</dbReference>